<comment type="caution">
    <text evidence="4">The sequence shown here is derived from an EMBL/GenBank/DDBJ whole genome shotgun (WGS) entry which is preliminary data.</text>
</comment>
<evidence type="ECO:0000313" key="5">
    <source>
        <dbReference type="Proteomes" id="UP001150924"/>
    </source>
</evidence>
<dbReference type="PROSITE" id="PS51898">
    <property type="entry name" value="TYR_RECOMBINASE"/>
    <property type="match status" value="1"/>
</dbReference>
<name>A0A9X3IV41_9BACT</name>
<evidence type="ECO:0000259" key="3">
    <source>
        <dbReference type="PROSITE" id="PS51898"/>
    </source>
</evidence>
<accession>A0A9X3IV41</accession>
<keyword evidence="1" id="KW-0233">DNA recombination</keyword>
<feature type="domain" description="Tyr recombinase" evidence="3">
    <location>
        <begin position="1"/>
        <end position="64"/>
    </location>
</feature>
<dbReference type="EMBL" id="JAPNKE010000002">
    <property type="protein sequence ID" value="MCY1004510.1"/>
    <property type="molecule type" value="Genomic_DNA"/>
</dbReference>
<dbReference type="SUPFAM" id="SSF56349">
    <property type="entry name" value="DNA breaking-rejoining enzymes"/>
    <property type="match status" value="1"/>
</dbReference>
<evidence type="ECO:0000256" key="2">
    <source>
        <dbReference type="SAM" id="MobiDB-lite"/>
    </source>
</evidence>
<gene>
    <name evidence="4" type="ORF">OV079_02780</name>
</gene>
<dbReference type="GO" id="GO:0006310">
    <property type="term" value="P:DNA recombination"/>
    <property type="evidence" value="ECO:0007669"/>
    <property type="project" value="UniProtKB-KW"/>
</dbReference>
<proteinExistence type="predicted"/>
<keyword evidence="5" id="KW-1185">Reference proteome</keyword>
<dbReference type="RefSeq" id="WP_267766062.1">
    <property type="nucleotide sequence ID" value="NZ_JAPNKE010000002.1"/>
</dbReference>
<protein>
    <submittedName>
        <fullName evidence="4">Tyrosine-type recombinase/integrase</fullName>
    </submittedName>
</protein>
<dbReference type="GO" id="GO:0003677">
    <property type="term" value="F:DNA binding"/>
    <property type="evidence" value="ECO:0007669"/>
    <property type="project" value="InterPro"/>
</dbReference>
<organism evidence="4 5">
    <name type="scientific">Nannocystis pusilla</name>
    <dbReference type="NCBI Taxonomy" id="889268"/>
    <lineage>
        <taxon>Bacteria</taxon>
        <taxon>Pseudomonadati</taxon>
        <taxon>Myxococcota</taxon>
        <taxon>Polyangia</taxon>
        <taxon>Nannocystales</taxon>
        <taxon>Nannocystaceae</taxon>
        <taxon>Nannocystis</taxon>
    </lineage>
</organism>
<feature type="region of interest" description="Disordered" evidence="2">
    <location>
        <begin position="83"/>
        <end position="102"/>
    </location>
</feature>
<sequence>MSSGPKLAGIERRGPHSLRHSFATHALRAGADLKTVQESCGHASPRTTEVYLHGSKRTRRDAIAKMAATGRASPPRVAQICHSPGRREAAAPNAPPTPRNHRRFKWCRARPATCA</sequence>
<dbReference type="InterPro" id="IPR002104">
    <property type="entry name" value="Integrase_catalytic"/>
</dbReference>
<dbReference type="Pfam" id="PF00589">
    <property type="entry name" value="Phage_integrase"/>
    <property type="match status" value="1"/>
</dbReference>
<dbReference type="InterPro" id="IPR013762">
    <property type="entry name" value="Integrase-like_cat_sf"/>
</dbReference>
<dbReference type="Proteomes" id="UP001150924">
    <property type="component" value="Unassembled WGS sequence"/>
</dbReference>
<dbReference type="AlphaFoldDB" id="A0A9X3IV41"/>
<dbReference type="Gene3D" id="1.10.443.10">
    <property type="entry name" value="Intergrase catalytic core"/>
    <property type="match status" value="1"/>
</dbReference>
<evidence type="ECO:0000256" key="1">
    <source>
        <dbReference type="ARBA" id="ARBA00023172"/>
    </source>
</evidence>
<evidence type="ECO:0000313" key="4">
    <source>
        <dbReference type="EMBL" id="MCY1004510.1"/>
    </source>
</evidence>
<dbReference type="InterPro" id="IPR011010">
    <property type="entry name" value="DNA_brk_join_enz"/>
</dbReference>
<dbReference type="GO" id="GO:0015074">
    <property type="term" value="P:DNA integration"/>
    <property type="evidence" value="ECO:0007669"/>
    <property type="project" value="InterPro"/>
</dbReference>
<reference evidence="4" key="1">
    <citation type="submission" date="2022-11" db="EMBL/GenBank/DDBJ databases">
        <title>Minimal conservation of predation-associated metabolite biosynthetic gene clusters underscores biosynthetic potential of Myxococcota including descriptions for ten novel species: Archangium lansinium sp. nov., Myxococcus landrumus sp. nov., Nannocystis bai.</title>
        <authorList>
            <person name="Ahearne A."/>
            <person name="Stevens C."/>
            <person name="Phillips K."/>
        </authorList>
    </citation>
    <scope>NUCLEOTIDE SEQUENCE</scope>
    <source>
        <strain evidence="4">Na p29</strain>
    </source>
</reference>